<feature type="region of interest" description="Disordered" evidence="7">
    <location>
        <begin position="141"/>
        <end position="179"/>
    </location>
</feature>
<dbReference type="GO" id="GO:0006270">
    <property type="term" value="P:DNA replication initiation"/>
    <property type="evidence" value="ECO:0007669"/>
    <property type="project" value="TreeGrafter"/>
</dbReference>
<dbReference type="STRING" id="400682.A0A1X7VCX4"/>
<dbReference type="AlphaFoldDB" id="A0A1X7VCX4"/>
<protein>
    <recommendedName>
        <fullName evidence="3 6">DNA polymerase alpha subunit B</fullName>
    </recommendedName>
</protein>
<evidence type="ECO:0000259" key="10">
    <source>
        <dbReference type="Pfam" id="PF22062"/>
    </source>
</evidence>
<organism evidence="11">
    <name type="scientific">Amphimedon queenslandica</name>
    <name type="common">Sponge</name>
    <dbReference type="NCBI Taxonomy" id="400682"/>
    <lineage>
        <taxon>Eukaryota</taxon>
        <taxon>Metazoa</taxon>
        <taxon>Porifera</taxon>
        <taxon>Demospongiae</taxon>
        <taxon>Heteroscleromorpha</taxon>
        <taxon>Haplosclerida</taxon>
        <taxon>Niphatidae</taxon>
        <taxon>Amphimedon</taxon>
    </lineage>
</organism>
<dbReference type="Gene3D" id="3.60.21.60">
    <property type="match status" value="1"/>
</dbReference>
<keyword evidence="12" id="KW-1185">Reference proteome</keyword>
<reference evidence="11" key="2">
    <citation type="submission" date="2017-05" db="UniProtKB">
        <authorList>
            <consortium name="EnsemblMetazoa"/>
        </authorList>
    </citation>
    <scope>IDENTIFICATION</scope>
</reference>
<name>A0A1X7VCX4_AMPQE</name>
<feature type="domain" description="DNA polymerase alpha subunit B N-terminal" evidence="9">
    <location>
        <begin position="9"/>
        <end position="65"/>
    </location>
</feature>
<evidence type="ECO:0000259" key="8">
    <source>
        <dbReference type="Pfam" id="PF04042"/>
    </source>
</evidence>
<proteinExistence type="inferred from homology"/>
<sequence>MAAEGEMEELREQLFNVEVTDDNLLKRLIQISRNSDLSLAQVADEWTSFSSSKSLQLDLDNIETFSLSLSSRQQKPQSSFQTTPTSTQRYTKDNLHLLFNSGSREKYANDDDQEDVMSGYIDKIGGEGLAKVGGVKREAPPLPVISPAPKNRYSSGRTPVRNEEPSVSQMLDTPSTNYRSTQASGKVIASFSQGAEKWVESKGIENIRYRDTAGVRLKRLMYQPPLQKRSVMAERIISLGNKICQQIGIKDIRSTSLLTGPTTEPSVFIGRVVCDSEGRLNAHSCLLEGVWSYEADILKARLVRVVLDLSKSSEQLSICLFPGQIIAVEGTLNHSGVLAPTKIHDSGALPPLPSVRNSLVHKVNVGTGGLSCISAAGPFTFMESLNLSPLLDLLQVVETQKPKLLILVGPFIEHSHPSVKNGKQFEDYDSFETYFVTQILQPIHATCLKSNTRVLILPAQNDVCHSLMVYPQQPYLFSDAISNEVGNVISMLPDPYTVHFDGINIGISSVDVLFHLSSSSLSIGTNHGDRMARLLSHILQQQCYYPLYPPYLKEDTVTKATSTAHSTGNYLENLPEVNIDLQLAYGDSDTPGLACLNVLPDILILPSKLKPFIKNINGCLCINPGHFGRKGTYTKLTAAVSAPAGKDVDKSAQIIHI</sequence>
<dbReference type="EnsemblMetazoa" id="XM_019993914.1">
    <property type="protein sequence ID" value="XP_019849473.1"/>
    <property type="gene ID" value="LOC105311914"/>
</dbReference>
<dbReference type="OrthoDB" id="336885at2759"/>
<evidence type="ECO:0000256" key="6">
    <source>
        <dbReference type="PIRNR" id="PIRNR018300"/>
    </source>
</evidence>
<dbReference type="eggNOG" id="KOG1625">
    <property type="taxonomic scope" value="Eukaryota"/>
</dbReference>
<evidence type="ECO:0000313" key="11">
    <source>
        <dbReference type="EnsemblMetazoa" id="Aqu2.1.37881_001"/>
    </source>
</evidence>
<evidence type="ECO:0000256" key="2">
    <source>
        <dbReference type="ARBA" id="ARBA00007299"/>
    </source>
</evidence>
<evidence type="ECO:0000256" key="3">
    <source>
        <dbReference type="ARBA" id="ARBA00018596"/>
    </source>
</evidence>
<dbReference type="GO" id="GO:0003677">
    <property type="term" value="F:DNA binding"/>
    <property type="evidence" value="ECO:0007669"/>
    <property type="project" value="InterPro"/>
</dbReference>
<comment type="function">
    <text evidence="6">Accessory subunit of the DNA polymerase alpha complex (also known as the alpha DNA polymerase-primase complex) which plays an essential role in the initiation of DNA synthesis.</text>
</comment>
<gene>
    <name evidence="11" type="primary">105311914</name>
</gene>
<feature type="compositionally biased region" description="Polar residues" evidence="7">
    <location>
        <begin position="165"/>
        <end position="179"/>
    </location>
</feature>
<dbReference type="InterPro" id="IPR054300">
    <property type="entry name" value="OB_DPOA2"/>
</dbReference>
<dbReference type="GO" id="GO:0005658">
    <property type="term" value="C:alpha DNA polymerase:primase complex"/>
    <property type="evidence" value="ECO:0007669"/>
    <property type="project" value="TreeGrafter"/>
</dbReference>
<evidence type="ECO:0000256" key="7">
    <source>
        <dbReference type="SAM" id="MobiDB-lite"/>
    </source>
</evidence>
<dbReference type="PANTHER" id="PTHR23061:SF12">
    <property type="entry name" value="DNA POLYMERASE ALPHA SUBUNIT B"/>
    <property type="match status" value="1"/>
</dbReference>
<accession>A0A1X7VCX4</accession>
<dbReference type="InterPro" id="IPR013627">
    <property type="entry name" value="Pol_alpha_B_N"/>
</dbReference>
<dbReference type="InterPro" id="IPR016722">
    <property type="entry name" value="DNA_pol_alpha_bsu"/>
</dbReference>
<evidence type="ECO:0000256" key="5">
    <source>
        <dbReference type="ARBA" id="ARBA00023242"/>
    </source>
</evidence>
<dbReference type="Pfam" id="PF04042">
    <property type="entry name" value="DNA_pol_E_B"/>
    <property type="match status" value="1"/>
</dbReference>
<dbReference type="InterPro" id="IPR007185">
    <property type="entry name" value="DNA_pol_a/d/e_bsu"/>
</dbReference>
<dbReference type="PANTHER" id="PTHR23061">
    <property type="entry name" value="DNA POLYMERASE 2 ALPHA 70 KDA SUBUNIT"/>
    <property type="match status" value="1"/>
</dbReference>
<comment type="similarity">
    <text evidence="2 6">Belongs to the DNA polymerase alpha subunit B family.</text>
</comment>
<dbReference type="Proteomes" id="UP000007879">
    <property type="component" value="Unassembled WGS sequence"/>
</dbReference>
<keyword evidence="5 6" id="KW-0539">Nucleus</keyword>
<dbReference type="KEGG" id="aqu:105311914"/>
<dbReference type="Pfam" id="PF08418">
    <property type="entry name" value="Pol_alpha_B_N"/>
    <property type="match status" value="1"/>
</dbReference>
<evidence type="ECO:0000256" key="4">
    <source>
        <dbReference type="ARBA" id="ARBA00022705"/>
    </source>
</evidence>
<evidence type="ECO:0000313" key="12">
    <source>
        <dbReference type="Proteomes" id="UP000007879"/>
    </source>
</evidence>
<dbReference type="EnsemblMetazoa" id="Aqu2.1.37881_001">
    <property type="protein sequence ID" value="Aqu2.1.37881_001"/>
    <property type="gene ID" value="Aqu2.1.37881"/>
</dbReference>
<dbReference type="Pfam" id="PF22062">
    <property type="entry name" value="OB_DPOA2"/>
    <property type="match status" value="1"/>
</dbReference>
<evidence type="ECO:0000256" key="1">
    <source>
        <dbReference type="ARBA" id="ARBA00004123"/>
    </source>
</evidence>
<reference evidence="12" key="1">
    <citation type="journal article" date="2010" name="Nature">
        <title>The Amphimedon queenslandica genome and the evolution of animal complexity.</title>
        <authorList>
            <person name="Srivastava M."/>
            <person name="Simakov O."/>
            <person name="Chapman J."/>
            <person name="Fahey B."/>
            <person name="Gauthier M.E."/>
            <person name="Mitros T."/>
            <person name="Richards G.S."/>
            <person name="Conaco C."/>
            <person name="Dacre M."/>
            <person name="Hellsten U."/>
            <person name="Larroux C."/>
            <person name="Putnam N.H."/>
            <person name="Stanke M."/>
            <person name="Adamska M."/>
            <person name="Darling A."/>
            <person name="Degnan S.M."/>
            <person name="Oakley T.H."/>
            <person name="Plachetzki D.C."/>
            <person name="Zhai Y."/>
            <person name="Adamski M."/>
            <person name="Calcino A."/>
            <person name="Cummins S.F."/>
            <person name="Goodstein D.M."/>
            <person name="Harris C."/>
            <person name="Jackson D.J."/>
            <person name="Leys S.P."/>
            <person name="Shu S."/>
            <person name="Woodcroft B.J."/>
            <person name="Vervoort M."/>
            <person name="Kosik K.S."/>
            <person name="Manning G."/>
            <person name="Degnan B.M."/>
            <person name="Rokhsar D.S."/>
        </authorList>
    </citation>
    <scope>NUCLEOTIDE SEQUENCE [LARGE SCALE GENOMIC DNA]</scope>
</reference>
<dbReference type="PIRSF" id="PIRSF018300">
    <property type="entry name" value="DNA_pol_alph_2"/>
    <property type="match status" value="1"/>
</dbReference>
<feature type="domain" description="DNA polymerase alpha/delta/epsilon subunit B" evidence="8">
    <location>
        <begin position="375"/>
        <end position="614"/>
    </location>
</feature>
<comment type="subcellular location">
    <subcellularLocation>
        <location evidence="1 6">Nucleus</location>
    </subcellularLocation>
</comment>
<dbReference type="InParanoid" id="A0A1X7VCX4"/>
<evidence type="ECO:0000259" key="9">
    <source>
        <dbReference type="Pfam" id="PF08418"/>
    </source>
</evidence>
<keyword evidence="4 6" id="KW-0235">DNA replication</keyword>
<feature type="domain" description="DNA polymerase alpha subunit B OB" evidence="10">
    <location>
        <begin position="229"/>
        <end position="343"/>
    </location>
</feature>